<dbReference type="Proteomes" id="UP000176005">
    <property type="component" value="Unassembled WGS sequence"/>
</dbReference>
<keyword evidence="3" id="KW-1185">Reference proteome</keyword>
<keyword evidence="1" id="KW-1133">Transmembrane helix</keyword>
<dbReference type="RefSeq" id="WP_070018686.1">
    <property type="nucleotide sequence ID" value="NZ_LJGW01000377.1"/>
</dbReference>
<comment type="caution">
    <text evidence="2">The sequence shown here is derived from an EMBL/GenBank/DDBJ whole genome shotgun (WGS) entry which is preliminary data.</text>
</comment>
<evidence type="ECO:0000313" key="3">
    <source>
        <dbReference type="Proteomes" id="UP000176005"/>
    </source>
</evidence>
<dbReference type="EMBL" id="LJGW01000377">
    <property type="protein sequence ID" value="OEV09220.1"/>
    <property type="molecule type" value="Genomic_DNA"/>
</dbReference>
<dbReference type="AlphaFoldDB" id="A0A1E7KZ66"/>
<evidence type="ECO:0000313" key="2">
    <source>
        <dbReference type="EMBL" id="OEV09220.1"/>
    </source>
</evidence>
<reference evidence="2 3" key="1">
    <citation type="journal article" date="2016" name="Front. Microbiol.">
        <title>Comparative Genomics Analysis of Streptomyces Species Reveals Their Adaptation to the Marine Environment and Their Diversity at the Genomic Level.</title>
        <authorList>
            <person name="Tian X."/>
            <person name="Zhang Z."/>
            <person name="Yang T."/>
            <person name="Chen M."/>
            <person name="Li J."/>
            <person name="Chen F."/>
            <person name="Yang J."/>
            <person name="Li W."/>
            <person name="Zhang B."/>
            <person name="Zhang Z."/>
            <person name="Wu J."/>
            <person name="Zhang C."/>
            <person name="Long L."/>
            <person name="Xiao J."/>
        </authorList>
    </citation>
    <scope>NUCLEOTIDE SEQUENCE [LARGE SCALE GENOMIC DNA]</scope>
    <source>
        <strain evidence="2 3">SCSIO 10429</strain>
    </source>
</reference>
<proteinExistence type="predicted"/>
<organism evidence="2 3">
    <name type="scientific">Streptomyces nanshensis</name>
    <dbReference type="NCBI Taxonomy" id="518642"/>
    <lineage>
        <taxon>Bacteria</taxon>
        <taxon>Bacillati</taxon>
        <taxon>Actinomycetota</taxon>
        <taxon>Actinomycetes</taxon>
        <taxon>Kitasatosporales</taxon>
        <taxon>Streptomycetaceae</taxon>
        <taxon>Streptomyces</taxon>
    </lineage>
</organism>
<keyword evidence="1" id="KW-0812">Transmembrane</keyword>
<feature type="transmembrane region" description="Helical" evidence="1">
    <location>
        <begin position="12"/>
        <end position="28"/>
    </location>
</feature>
<name>A0A1E7KZ66_9ACTN</name>
<protein>
    <submittedName>
        <fullName evidence="2">Uncharacterized protein</fullName>
    </submittedName>
</protein>
<evidence type="ECO:0000256" key="1">
    <source>
        <dbReference type="SAM" id="Phobius"/>
    </source>
</evidence>
<keyword evidence="1" id="KW-0472">Membrane</keyword>
<gene>
    <name evidence="2" type="ORF">AN218_22355</name>
</gene>
<sequence>MPLGSLDALGTIWLPLAIGVFIAVSHTVENRHSNPALSSRQFTVRPGRCGLLIAPFAWQIYAHSTDHLLERLLGELLVLGIGVALGLLLLAAVSAIAKLLLPRE</sequence>
<feature type="transmembrane region" description="Helical" evidence="1">
    <location>
        <begin position="76"/>
        <end position="101"/>
    </location>
</feature>
<accession>A0A1E7KZ66</accession>
<feature type="transmembrane region" description="Helical" evidence="1">
    <location>
        <begin position="49"/>
        <end position="64"/>
    </location>
</feature>